<proteinExistence type="predicted"/>
<sequence>MKENMNTTIITDTDSVITGWCPNHDKPVNRKAEFSVMDVLTMGKNPEDPTGLTKNLEYSHEQVGIVQVWAGIISLNILLFTAYFCQDIILLLLIPILALIFGVAFFSTMTVIITTDAIKVQFGPVSVIKRTFPFEKIKAYSLVKNPWYYGYGVRWIPHGTLYNIAGPDALELTLHSGKRVQIGTDEPEKMIEVFENVFRHACNRVVKED</sequence>
<protein>
    <recommendedName>
        <fullName evidence="4">DUF304 domain-containing protein</fullName>
    </recommendedName>
</protein>
<keyword evidence="1" id="KW-1133">Transmembrane helix</keyword>
<reference evidence="2 3" key="1">
    <citation type="submission" date="2018-05" db="EMBL/GenBank/DDBJ databases">
        <title>Draft genome of Methanospirillum stamsii Pt1.</title>
        <authorList>
            <person name="Dueholm M.S."/>
            <person name="Nielsen P.H."/>
            <person name="Bakmann L.F."/>
            <person name="Otzen D.E."/>
        </authorList>
    </citation>
    <scope>NUCLEOTIDE SEQUENCE [LARGE SCALE GENOMIC DNA]</scope>
    <source>
        <strain evidence="2 3">Pt1</strain>
    </source>
</reference>
<keyword evidence="1" id="KW-0472">Membrane</keyword>
<keyword evidence="1" id="KW-0812">Transmembrane</keyword>
<name>A0A2V2N725_9EURY</name>
<dbReference type="GeneID" id="97611479"/>
<evidence type="ECO:0008006" key="4">
    <source>
        <dbReference type="Google" id="ProtNLM"/>
    </source>
</evidence>
<dbReference type="RefSeq" id="WP_109939442.1">
    <property type="nucleotide sequence ID" value="NZ_CP176366.1"/>
</dbReference>
<evidence type="ECO:0000313" key="2">
    <source>
        <dbReference type="EMBL" id="PWR75864.1"/>
    </source>
</evidence>
<dbReference type="AlphaFoldDB" id="A0A2V2N725"/>
<keyword evidence="3" id="KW-1185">Reference proteome</keyword>
<dbReference type="EMBL" id="QGMZ01000006">
    <property type="protein sequence ID" value="PWR75864.1"/>
    <property type="molecule type" value="Genomic_DNA"/>
</dbReference>
<feature type="transmembrane region" description="Helical" evidence="1">
    <location>
        <begin position="63"/>
        <end position="83"/>
    </location>
</feature>
<comment type="caution">
    <text evidence="2">The sequence shown here is derived from an EMBL/GenBank/DDBJ whole genome shotgun (WGS) entry which is preliminary data.</text>
</comment>
<dbReference type="OrthoDB" id="132173at2157"/>
<gene>
    <name evidence="2" type="ORF">DLD82_02020</name>
</gene>
<dbReference type="Proteomes" id="UP000245934">
    <property type="component" value="Unassembled WGS sequence"/>
</dbReference>
<feature type="transmembrane region" description="Helical" evidence="1">
    <location>
        <begin position="89"/>
        <end position="113"/>
    </location>
</feature>
<evidence type="ECO:0000313" key="3">
    <source>
        <dbReference type="Proteomes" id="UP000245934"/>
    </source>
</evidence>
<accession>A0A2V2N725</accession>
<evidence type="ECO:0000256" key="1">
    <source>
        <dbReference type="SAM" id="Phobius"/>
    </source>
</evidence>
<organism evidence="2 3">
    <name type="scientific">Methanospirillum stamsii</name>
    <dbReference type="NCBI Taxonomy" id="1277351"/>
    <lineage>
        <taxon>Archaea</taxon>
        <taxon>Methanobacteriati</taxon>
        <taxon>Methanobacteriota</taxon>
        <taxon>Stenosarchaea group</taxon>
        <taxon>Methanomicrobia</taxon>
        <taxon>Methanomicrobiales</taxon>
        <taxon>Methanospirillaceae</taxon>
        <taxon>Methanospirillum</taxon>
    </lineage>
</organism>